<feature type="region of interest" description="Disordered" evidence="2">
    <location>
        <begin position="96"/>
        <end position="122"/>
    </location>
</feature>
<comment type="similarity">
    <text evidence="1">Belongs to the FAM219 family.</text>
</comment>
<gene>
    <name evidence="4" type="ORF">EB796_011003</name>
</gene>
<evidence type="ECO:0000313" key="4">
    <source>
        <dbReference type="EMBL" id="KAF6030704.1"/>
    </source>
</evidence>
<keyword evidence="3" id="KW-0732">Signal</keyword>
<evidence type="ECO:0000256" key="1">
    <source>
        <dbReference type="ARBA" id="ARBA00010549"/>
    </source>
</evidence>
<proteinExistence type="inferred from homology"/>
<keyword evidence="5" id="KW-1185">Reference proteome</keyword>
<feature type="chain" id="PRO_5029780962" evidence="3">
    <location>
        <begin position="25"/>
        <end position="277"/>
    </location>
</feature>
<dbReference type="Proteomes" id="UP000593567">
    <property type="component" value="Unassembled WGS sequence"/>
</dbReference>
<sequence>MRKATKEVIEVSLLLNLNLAIIVCLEMTESGVEFEADNRSNGTLAKFSNLRTNSFSSNNHTDDSSRQHNNAKKFELYQNDVHNFITSHVSDRLKVSSSSSRSLPKQLVESDSETESEGSTRTLKQPCALLSTAATEKSFFSSLLYIFLKQSSNAQLLNSHFPDQSTASHAVLNQPTPNRKSFGARHKSTYLQTGVHGKQESASLLVDIPINDELSETDDDIPLSWQRSSRSMREQLIKDGYNLDLESDNEDLDLIPPKQNFGVGGICSCSNNSCVIS</sequence>
<organism evidence="4 5">
    <name type="scientific">Bugula neritina</name>
    <name type="common">Brown bryozoan</name>
    <name type="synonym">Sertularia neritina</name>
    <dbReference type="NCBI Taxonomy" id="10212"/>
    <lineage>
        <taxon>Eukaryota</taxon>
        <taxon>Metazoa</taxon>
        <taxon>Spiralia</taxon>
        <taxon>Lophotrochozoa</taxon>
        <taxon>Bryozoa</taxon>
        <taxon>Gymnolaemata</taxon>
        <taxon>Cheilostomatida</taxon>
        <taxon>Flustrina</taxon>
        <taxon>Buguloidea</taxon>
        <taxon>Bugulidae</taxon>
        <taxon>Bugula</taxon>
    </lineage>
</organism>
<reference evidence="4" key="1">
    <citation type="submission" date="2020-06" db="EMBL/GenBank/DDBJ databases">
        <title>Draft genome of Bugula neritina, a colonial animal packing powerful symbionts and potential medicines.</title>
        <authorList>
            <person name="Rayko M."/>
        </authorList>
    </citation>
    <scope>NUCLEOTIDE SEQUENCE [LARGE SCALE GENOMIC DNA]</scope>
    <source>
        <strain evidence="4">Kwan_BN1</strain>
    </source>
</reference>
<accession>A0A7J7JYA0</accession>
<dbReference type="InterPro" id="IPR029339">
    <property type="entry name" value="FAM219"/>
</dbReference>
<evidence type="ECO:0000256" key="3">
    <source>
        <dbReference type="SAM" id="SignalP"/>
    </source>
</evidence>
<evidence type="ECO:0000256" key="2">
    <source>
        <dbReference type="SAM" id="MobiDB-lite"/>
    </source>
</evidence>
<dbReference type="Pfam" id="PF15260">
    <property type="entry name" value="FAM219A"/>
    <property type="match status" value="1"/>
</dbReference>
<evidence type="ECO:0000313" key="5">
    <source>
        <dbReference type="Proteomes" id="UP000593567"/>
    </source>
</evidence>
<name>A0A7J7JYA0_BUGNE</name>
<dbReference type="AlphaFoldDB" id="A0A7J7JYA0"/>
<comment type="caution">
    <text evidence="4">The sequence shown here is derived from an EMBL/GenBank/DDBJ whole genome shotgun (WGS) entry which is preliminary data.</text>
</comment>
<protein>
    <submittedName>
        <fullName evidence="4">FAM219A</fullName>
    </submittedName>
</protein>
<feature type="signal peptide" evidence="3">
    <location>
        <begin position="1"/>
        <end position="24"/>
    </location>
</feature>
<dbReference type="EMBL" id="VXIV02001680">
    <property type="protein sequence ID" value="KAF6030704.1"/>
    <property type="molecule type" value="Genomic_DNA"/>
</dbReference>